<evidence type="ECO:0000313" key="3">
    <source>
        <dbReference type="EMBL" id="KIL53935.1"/>
    </source>
</evidence>
<dbReference type="HOGENOM" id="CLU_2084279_0_0_1"/>
<gene>
    <name evidence="3" type="ORF">M378DRAFT_19377</name>
    <name evidence="2" type="ORF">M378DRAFT_19380</name>
</gene>
<feature type="region of interest" description="Disordered" evidence="1">
    <location>
        <begin position="64"/>
        <end position="117"/>
    </location>
</feature>
<dbReference type="Proteomes" id="UP000054549">
    <property type="component" value="Unassembled WGS sequence"/>
</dbReference>
<dbReference type="EMBL" id="KN819112">
    <property type="protein sequence ID" value="KIL53932.1"/>
    <property type="molecule type" value="Genomic_DNA"/>
</dbReference>
<organism evidence="3 4">
    <name type="scientific">Amanita muscaria (strain Koide BX008)</name>
    <dbReference type="NCBI Taxonomy" id="946122"/>
    <lineage>
        <taxon>Eukaryota</taxon>
        <taxon>Fungi</taxon>
        <taxon>Dikarya</taxon>
        <taxon>Basidiomycota</taxon>
        <taxon>Agaricomycotina</taxon>
        <taxon>Agaricomycetes</taxon>
        <taxon>Agaricomycetidae</taxon>
        <taxon>Agaricales</taxon>
        <taxon>Pluteineae</taxon>
        <taxon>Amanitaceae</taxon>
        <taxon>Amanita</taxon>
    </lineage>
</organism>
<dbReference type="EMBL" id="KN819109">
    <property type="protein sequence ID" value="KIL53935.1"/>
    <property type="molecule type" value="Genomic_DNA"/>
</dbReference>
<proteinExistence type="predicted"/>
<evidence type="ECO:0000313" key="2">
    <source>
        <dbReference type="EMBL" id="KIL53932.1"/>
    </source>
</evidence>
<reference evidence="3 4" key="1">
    <citation type="submission" date="2014-04" db="EMBL/GenBank/DDBJ databases">
        <title>Evolutionary Origins and Diversification of the Mycorrhizal Mutualists.</title>
        <authorList>
            <consortium name="DOE Joint Genome Institute"/>
            <consortium name="Mycorrhizal Genomics Consortium"/>
            <person name="Kohler A."/>
            <person name="Kuo A."/>
            <person name="Nagy L.G."/>
            <person name="Floudas D."/>
            <person name="Copeland A."/>
            <person name="Barry K.W."/>
            <person name="Cichocki N."/>
            <person name="Veneault-Fourrey C."/>
            <person name="LaButti K."/>
            <person name="Lindquist E.A."/>
            <person name="Lipzen A."/>
            <person name="Lundell T."/>
            <person name="Morin E."/>
            <person name="Murat C."/>
            <person name="Riley R."/>
            <person name="Ohm R."/>
            <person name="Sun H."/>
            <person name="Tunlid A."/>
            <person name="Henrissat B."/>
            <person name="Grigoriev I.V."/>
            <person name="Hibbett D.S."/>
            <person name="Martin F."/>
        </authorList>
    </citation>
    <scope>NUCLEOTIDE SEQUENCE [LARGE SCALE GENOMIC DNA]</scope>
    <source>
        <strain evidence="3 4">Koide BX008</strain>
    </source>
</reference>
<protein>
    <submittedName>
        <fullName evidence="3">Uncharacterized protein</fullName>
    </submittedName>
</protein>
<sequence>MVVIGGLVDPCNPGDPKGRNNKIKWLHATADLEYTGALANDPDLMKLVPPVATNFSNISPYPGFNRKNPASANSCVKDVEDAPLRRNPPRMTKSKGKERASGTSAETFLLSNQAKRR</sequence>
<feature type="compositionally biased region" description="Polar residues" evidence="1">
    <location>
        <begin position="101"/>
        <end position="117"/>
    </location>
</feature>
<keyword evidence="4" id="KW-1185">Reference proteome</keyword>
<dbReference type="AlphaFoldDB" id="A0A0C2RUM7"/>
<evidence type="ECO:0000256" key="1">
    <source>
        <dbReference type="SAM" id="MobiDB-lite"/>
    </source>
</evidence>
<evidence type="ECO:0000313" key="4">
    <source>
        <dbReference type="Proteomes" id="UP000054549"/>
    </source>
</evidence>
<accession>A0A0C2RUM7</accession>
<name>A0A0C2RUM7_AMAMK</name>